<organism evidence="1">
    <name type="scientific">Myoviridae sp. ctI7W9</name>
    <dbReference type="NCBI Taxonomy" id="2826636"/>
    <lineage>
        <taxon>Viruses</taxon>
        <taxon>Duplodnaviria</taxon>
        <taxon>Heunggongvirae</taxon>
        <taxon>Uroviricota</taxon>
        <taxon>Caudoviricetes</taxon>
    </lineage>
</organism>
<evidence type="ECO:0000313" key="1">
    <source>
        <dbReference type="EMBL" id="DAD83755.1"/>
    </source>
</evidence>
<accession>A0A8S5MP99</accession>
<reference evidence="1" key="1">
    <citation type="journal article" date="2021" name="Proc. Natl. Acad. Sci. U.S.A.">
        <title>A Catalog of Tens of Thousands of Viruses from Human Metagenomes Reveals Hidden Associations with Chronic Diseases.</title>
        <authorList>
            <person name="Tisza M.J."/>
            <person name="Buck C.B."/>
        </authorList>
    </citation>
    <scope>NUCLEOTIDE SEQUENCE</scope>
    <source>
        <strain evidence="1">CtI7W9</strain>
    </source>
</reference>
<name>A0A8S5MP99_9CAUD</name>
<proteinExistence type="predicted"/>
<dbReference type="EMBL" id="BK014941">
    <property type="protein sequence ID" value="DAD83755.1"/>
    <property type="molecule type" value="Genomic_DNA"/>
</dbReference>
<protein>
    <submittedName>
        <fullName evidence="1">Uncharacterized protein</fullName>
    </submittedName>
</protein>
<sequence>MTNHEYLKQQSPEWLADKLAEIMDCDCCPAAVYCAKWIGTLCELDISECQRTLENWLNAERRTNE</sequence>